<dbReference type="Gene3D" id="1.10.601.10">
    <property type="entry name" value="RNA Polymerase Primary Sigma Factor"/>
    <property type="match status" value="2"/>
</dbReference>
<dbReference type="Proteomes" id="UP000199088">
    <property type="component" value="Unassembled WGS sequence"/>
</dbReference>
<dbReference type="InterPro" id="IPR013324">
    <property type="entry name" value="RNA_pol_sigma_r3/r4-like"/>
</dbReference>
<keyword evidence="4 5" id="KW-0804">Transcription</keyword>
<evidence type="ECO:0000256" key="3">
    <source>
        <dbReference type="ARBA" id="ARBA00023125"/>
    </source>
</evidence>
<dbReference type="SMART" id="SM00487">
    <property type="entry name" value="DEXDc"/>
    <property type="match status" value="1"/>
</dbReference>
<evidence type="ECO:0000313" key="9">
    <source>
        <dbReference type="EMBL" id="SDP11017.1"/>
    </source>
</evidence>
<evidence type="ECO:0000256" key="6">
    <source>
        <dbReference type="SAM" id="MobiDB-lite"/>
    </source>
</evidence>
<evidence type="ECO:0000259" key="8">
    <source>
        <dbReference type="PROSITE" id="PS51194"/>
    </source>
</evidence>
<dbReference type="GO" id="GO:0016987">
    <property type="term" value="F:sigma factor activity"/>
    <property type="evidence" value="ECO:0007669"/>
    <property type="project" value="UniProtKB-KW"/>
</dbReference>
<dbReference type="InterPro" id="IPR036388">
    <property type="entry name" value="WH-like_DNA-bd_sf"/>
</dbReference>
<dbReference type="EMBL" id="FNIR01000010">
    <property type="protein sequence ID" value="SDP11017.1"/>
    <property type="molecule type" value="Genomic_DNA"/>
</dbReference>
<dbReference type="PANTHER" id="PTHR30603">
    <property type="entry name" value="RNA POLYMERASE SIGMA FACTOR RPO"/>
    <property type="match status" value="1"/>
</dbReference>
<dbReference type="PROSITE" id="PS00715">
    <property type="entry name" value="SIGMA70_1"/>
    <property type="match status" value="1"/>
</dbReference>
<evidence type="ECO:0000256" key="5">
    <source>
        <dbReference type="RuleBase" id="RU362124"/>
    </source>
</evidence>
<dbReference type="PANTHER" id="PTHR30603:SF59">
    <property type="entry name" value="RNA POLYMERASE PRINCIPAL SIGMA FACTOR HRDA"/>
    <property type="match status" value="1"/>
</dbReference>
<reference evidence="10" key="1">
    <citation type="submission" date="2016-10" db="EMBL/GenBank/DDBJ databases">
        <authorList>
            <person name="Varghese N."/>
            <person name="Submissions S."/>
        </authorList>
    </citation>
    <scope>NUCLEOTIDE SEQUENCE [LARGE SCALE GENOMIC DNA]</scope>
    <source>
        <strain evidence="10">DSM 45843</strain>
    </source>
</reference>
<dbReference type="SUPFAM" id="SSF88946">
    <property type="entry name" value="Sigma2 domain of RNA polymerase sigma factors"/>
    <property type="match status" value="1"/>
</dbReference>
<proteinExistence type="inferred from homology"/>
<dbReference type="GO" id="GO:0003677">
    <property type="term" value="F:DNA binding"/>
    <property type="evidence" value="ECO:0007669"/>
    <property type="project" value="UniProtKB-KW"/>
</dbReference>
<dbReference type="PROSITE" id="PS00716">
    <property type="entry name" value="SIGMA70_2"/>
    <property type="match status" value="1"/>
</dbReference>
<dbReference type="PROSITE" id="PS51194">
    <property type="entry name" value="HELICASE_CTER"/>
    <property type="match status" value="1"/>
</dbReference>
<dbReference type="Gene3D" id="3.40.50.300">
    <property type="entry name" value="P-loop containing nucleotide triphosphate hydrolases"/>
    <property type="match status" value="2"/>
</dbReference>
<dbReference type="CDD" id="cd06171">
    <property type="entry name" value="Sigma70_r4"/>
    <property type="match status" value="1"/>
</dbReference>
<dbReference type="Pfam" id="PF00140">
    <property type="entry name" value="Sigma70_r1_2"/>
    <property type="match status" value="1"/>
</dbReference>
<dbReference type="GO" id="GO:0006352">
    <property type="term" value="P:DNA-templated transcription initiation"/>
    <property type="evidence" value="ECO:0007669"/>
    <property type="project" value="InterPro"/>
</dbReference>
<dbReference type="InterPro" id="IPR009042">
    <property type="entry name" value="RNA_pol_sigma70_r1_2"/>
</dbReference>
<evidence type="ECO:0000259" key="7">
    <source>
        <dbReference type="PROSITE" id="PS51192"/>
    </source>
</evidence>
<evidence type="ECO:0000256" key="4">
    <source>
        <dbReference type="ARBA" id="ARBA00023163"/>
    </source>
</evidence>
<dbReference type="Pfam" id="PF04851">
    <property type="entry name" value="ResIII"/>
    <property type="match status" value="1"/>
</dbReference>
<dbReference type="InterPro" id="IPR013325">
    <property type="entry name" value="RNA_pol_sigma_r2"/>
</dbReference>
<dbReference type="InterPro" id="IPR000943">
    <property type="entry name" value="RNA_pol_sigma70"/>
</dbReference>
<evidence type="ECO:0000256" key="2">
    <source>
        <dbReference type="ARBA" id="ARBA00023082"/>
    </source>
</evidence>
<dbReference type="PRINTS" id="PR00046">
    <property type="entry name" value="SIGMA70FCT"/>
</dbReference>
<name>A0A1H0Q0N9_9ACTN</name>
<dbReference type="Pfam" id="PF00271">
    <property type="entry name" value="Helicase_C"/>
    <property type="match status" value="1"/>
</dbReference>
<dbReference type="SUPFAM" id="SSF88659">
    <property type="entry name" value="Sigma3 and sigma4 domains of RNA polymerase sigma factors"/>
    <property type="match status" value="2"/>
</dbReference>
<keyword evidence="10" id="KW-1185">Reference proteome</keyword>
<dbReference type="PROSITE" id="PS51192">
    <property type="entry name" value="HELICASE_ATP_BIND_1"/>
    <property type="match status" value="1"/>
</dbReference>
<dbReference type="GO" id="GO:0005524">
    <property type="term" value="F:ATP binding"/>
    <property type="evidence" value="ECO:0007669"/>
    <property type="project" value="InterPro"/>
</dbReference>
<feature type="compositionally biased region" description="Polar residues" evidence="6">
    <location>
        <begin position="818"/>
        <end position="832"/>
    </location>
</feature>
<comment type="function">
    <text evidence="5">Sigma factors are initiation factors that promote the attachment of RNA polymerase to specific initiation sites and are then released.</text>
</comment>
<feature type="compositionally biased region" description="Acidic residues" evidence="6">
    <location>
        <begin position="470"/>
        <end position="483"/>
    </location>
</feature>
<dbReference type="Pfam" id="PF04539">
    <property type="entry name" value="Sigma70_r3"/>
    <property type="match status" value="1"/>
</dbReference>
<dbReference type="InterPro" id="IPR006935">
    <property type="entry name" value="Helicase/UvrB_N"/>
</dbReference>
<organism evidence="9 10">
    <name type="scientific">Klenkia soli</name>
    <dbReference type="NCBI Taxonomy" id="1052260"/>
    <lineage>
        <taxon>Bacteria</taxon>
        <taxon>Bacillati</taxon>
        <taxon>Actinomycetota</taxon>
        <taxon>Actinomycetes</taxon>
        <taxon>Geodermatophilales</taxon>
        <taxon>Geodermatophilaceae</taxon>
        <taxon>Klenkia</taxon>
    </lineage>
</organism>
<feature type="region of interest" description="Disordered" evidence="6">
    <location>
        <begin position="411"/>
        <end position="483"/>
    </location>
</feature>
<keyword evidence="3 5" id="KW-0238">DNA-binding</keyword>
<dbReference type="SMART" id="SM00490">
    <property type="entry name" value="HELICc"/>
    <property type="match status" value="1"/>
</dbReference>
<feature type="domain" description="Helicase ATP-binding" evidence="7">
    <location>
        <begin position="1"/>
        <end position="136"/>
    </location>
</feature>
<feature type="region of interest" description="Disordered" evidence="6">
    <location>
        <begin position="816"/>
        <end position="838"/>
    </location>
</feature>
<comment type="similarity">
    <text evidence="5">Belongs to the sigma-70 factor family.</text>
</comment>
<dbReference type="Pfam" id="PF04545">
    <property type="entry name" value="Sigma70_r4"/>
    <property type="match status" value="1"/>
</dbReference>
<dbReference type="InterPro" id="IPR007624">
    <property type="entry name" value="RNA_pol_sigma70_r3"/>
</dbReference>
<evidence type="ECO:0000256" key="1">
    <source>
        <dbReference type="ARBA" id="ARBA00023015"/>
    </source>
</evidence>
<dbReference type="InterPro" id="IPR014284">
    <property type="entry name" value="RNA_pol_sigma-70_dom"/>
</dbReference>
<dbReference type="AlphaFoldDB" id="A0A1H0Q0N9"/>
<dbReference type="Gene3D" id="1.10.10.10">
    <property type="entry name" value="Winged helix-like DNA-binding domain superfamily/Winged helix DNA-binding domain"/>
    <property type="match status" value="2"/>
</dbReference>
<sequence length="854" mass="93754">MTGAGKTFVGLEAARETLGDGGRVVVLVPTTELQEQWFRTLVETFPDADVGRLGGGRSDELTDCHVLVALVQSASRRTLRSQATDLVVADECHRYGTPVYADALEPGFGRRLGLTATFEREDDGVEQLLVPYFGPVVFHLWYDRALADGVIAPFDIALVGVRLTGLEQQAYDNAADRMEQVGRSLQHVHGIPREPHGQFLKTLNRLAQSPADPASRAARAYLAPMSERRRLLAASRNKIDVLAALEPVVRTAQGALVFTQTKESAESAATVFEDAGIPAAALYSGLDRDERRGRMDAFRERTSQLLAAPRVLDEGVDVPEADLAVIVAGSRSRRQLVQRLGRVLRPKTDGRHARLVLLFASGTVEDPTLFPDSPLMSVLPHGRRRGDFTVPQDTRTLLDFLGAASGNRADPSLVVEPTSSCPLAAEQPPELEPNHAPREVRTPRKKAAAGARKARSADAESVQIAPAPDADAEEVELEEDEADLADEPAVPAAASGSFEWDEEESLALQKARKDAELATSTDAVRAYLKLIGRVALLTAEQEVDLARRVEAGLYAAHKLADTDAKFTPTMRRDLNWVVRDGERAKTHLLEANLRLVVSLAKRYTGRGMAFLDLIQEGNLGLIRAVEKFDYTKGVKFSTYATWWIRQAITRAMADQARTIRIPVHMVEVINKLGRIRRELLQEHGREPTAEELAVEMDLTPAAVLEIKAYARAPWSLDELLELDLELPVLVDATSDPGSEHAGWIQWGRDVLGFVHQREAKILSLRHGLGGGEPQTLDEIGQVYGVTRERIRQIESKALARLQQKLEGDGSWREPIAASANSRPIFDNQSDLASSPGARELRVQDRGLSSLKLSR</sequence>
<dbReference type="InterPro" id="IPR014001">
    <property type="entry name" value="Helicase_ATP-bd"/>
</dbReference>
<feature type="compositionally biased region" description="Basic and acidic residues" evidence="6">
    <location>
        <begin position="432"/>
        <end position="442"/>
    </location>
</feature>
<dbReference type="Pfam" id="PF04542">
    <property type="entry name" value="Sigma70_r2"/>
    <property type="match status" value="1"/>
</dbReference>
<dbReference type="GO" id="GO:0016787">
    <property type="term" value="F:hydrolase activity"/>
    <property type="evidence" value="ECO:0007669"/>
    <property type="project" value="InterPro"/>
</dbReference>
<dbReference type="InterPro" id="IPR007630">
    <property type="entry name" value="RNA_pol_sigma70_r4"/>
</dbReference>
<dbReference type="InterPro" id="IPR027417">
    <property type="entry name" value="P-loop_NTPase"/>
</dbReference>
<dbReference type="NCBIfam" id="TIGR02937">
    <property type="entry name" value="sigma70-ECF"/>
    <property type="match status" value="1"/>
</dbReference>
<dbReference type="InterPro" id="IPR050239">
    <property type="entry name" value="Sigma-70_RNA_pol_init_factors"/>
</dbReference>
<keyword evidence="1 5" id="KW-0805">Transcription regulation</keyword>
<feature type="domain" description="Helicase C-terminal" evidence="8">
    <location>
        <begin position="244"/>
        <end position="398"/>
    </location>
</feature>
<keyword evidence="2 5" id="KW-0731">Sigma factor</keyword>
<protein>
    <recommendedName>
        <fullName evidence="5">RNA polymerase sigma factor</fullName>
    </recommendedName>
</protein>
<accession>A0A1H0Q0N9</accession>
<dbReference type="FunFam" id="1.10.601.10:FF:000001">
    <property type="entry name" value="RNA polymerase sigma factor SigA"/>
    <property type="match status" value="1"/>
</dbReference>
<gene>
    <name evidence="9" type="ORF">SAMN05660199_03175</name>
</gene>
<dbReference type="STRING" id="1052260.SAMN05660199_03175"/>
<dbReference type="SUPFAM" id="SSF52540">
    <property type="entry name" value="P-loop containing nucleoside triphosphate hydrolases"/>
    <property type="match status" value="1"/>
</dbReference>
<dbReference type="InterPro" id="IPR007627">
    <property type="entry name" value="RNA_pol_sigma70_r2"/>
</dbReference>
<dbReference type="InterPro" id="IPR001650">
    <property type="entry name" value="Helicase_C-like"/>
</dbReference>
<evidence type="ECO:0000313" key="10">
    <source>
        <dbReference type="Proteomes" id="UP000199088"/>
    </source>
</evidence>